<reference evidence="7" key="1">
    <citation type="submission" date="2016-10" db="EMBL/GenBank/DDBJ databases">
        <authorList>
            <person name="Varghese N."/>
            <person name="Submissions S."/>
        </authorList>
    </citation>
    <scope>NUCLEOTIDE SEQUENCE [LARGE SCALE GENOMIC DNA]</scope>
    <source>
        <strain evidence="7">930I</strain>
    </source>
</reference>
<name>A0A1G7Y8U4_9PROT</name>
<evidence type="ECO:0000256" key="1">
    <source>
        <dbReference type="ARBA" id="ARBA00052141"/>
    </source>
</evidence>
<dbReference type="GO" id="GO:0006950">
    <property type="term" value="P:response to stress"/>
    <property type="evidence" value="ECO:0007669"/>
    <property type="project" value="UniProtKB-ARBA"/>
</dbReference>
<dbReference type="EC" id="3.6.1.8" evidence="3"/>
<dbReference type="FunFam" id="1.10.287.1080:FF:000003">
    <property type="entry name" value="Nucleoside triphosphate pyrophosphohydrolase"/>
    <property type="match status" value="1"/>
</dbReference>
<dbReference type="GO" id="GO:0006203">
    <property type="term" value="P:dGTP catabolic process"/>
    <property type="evidence" value="ECO:0007669"/>
    <property type="project" value="TreeGrafter"/>
</dbReference>
<dbReference type="PANTHER" id="PTHR30522:SF0">
    <property type="entry name" value="NUCLEOSIDE TRIPHOSPHATE PYROPHOSPHOHYDROLASE"/>
    <property type="match status" value="1"/>
</dbReference>
<dbReference type="CDD" id="cd11528">
    <property type="entry name" value="NTP-PPase_MazG_Nterm"/>
    <property type="match status" value="1"/>
</dbReference>
<evidence type="ECO:0000313" key="7">
    <source>
        <dbReference type="Proteomes" id="UP000217076"/>
    </source>
</evidence>
<comment type="catalytic activity">
    <reaction evidence="1">
        <text>ATP + H2O = AMP + diphosphate + H(+)</text>
        <dbReference type="Rhea" id="RHEA:14245"/>
        <dbReference type="ChEBI" id="CHEBI:15377"/>
        <dbReference type="ChEBI" id="CHEBI:15378"/>
        <dbReference type="ChEBI" id="CHEBI:30616"/>
        <dbReference type="ChEBI" id="CHEBI:33019"/>
        <dbReference type="ChEBI" id="CHEBI:456215"/>
        <dbReference type="EC" id="3.6.1.8"/>
    </reaction>
</comment>
<dbReference type="GO" id="GO:0046061">
    <property type="term" value="P:dATP catabolic process"/>
    <property type="evidence" value="ECO:0007669"/>
    <property type="project" value="TreeGrafter"/>
</dbReference>
<protein>
    <recommendedName>
        <fullName evidence="4">Nucleoside triphosphate pyrophosphohydrolase</fullName>
        <ecNumber evidence="3">3.6.1.8</ecNumber>
    </recommendedName>
</protein>
<evidence type="ECO:0000259" key="5">
    <source>
        <dbReference type="Pfam" id="PF03819"/>
    </source>
</evidence>
<dbReference type="PANTHER" id="PTHR30522">
    <property type="entry name" value="NUCLEOSIDE TRIPHOSPHATE PYROPHOSPHOHYDROLASE"/>
    <property type="match status" value="1"/>
</dbReference>
<dbReference type="CDD" id="cd11529">
    <property type="entry name" value="NTP-PPase_MazG_Cterm"/>
    <property type="match status" value="1"/>
</dbReference>
<dbReference type="GO" id="GO:0046081">
    <property type="term" value="P:dUTP catabolic process"/>
    <property type="evidence" value="ECO:0007669"/>
    <property type="project" value="TreeGrafter"/>
</dbReference>
<dbReference type="GO" id="GO:0047693">
    <property type="term" value="F:ATP diphosphatase activity"/>
    <property type="evidence" value="ECO:0007669"/>
    <property type="project" value="UniProtKB-EC"/>
</dbReference>
<evidence type="ECO:0000256" key="2">
    <source>
        <dbReference type="ARBA" id="ARBA00061115"/>
    </source>
</evidence>
<gene>
    <name evidence="6" type="ORF">SAMN05421742_103228</name>
</gene>
<organism evidence="6 7">
    <name type="scientific">Roseospirillum parvum</name>
    <dbReference type="NCBI Taxonomy" id="83401"/>
    <lineage>
        <taxon>Bacteria</taxon>
        <taxon>Pseudomonadati</taxon>
        <taxon>Pseudomonadota</taxon>
        <taxon>Alphaproteobacteria</taxon>
        <taxon>Rhodospirillales</taxon>
        <taxon>Rhodospirillaceae</taxon>
        <taxon>Roseospirillum</taxon>
    </lineage>
</organism>
<evidence type="ECO:0000313" key="6">
    <source>
        <dbReference type="EMBL" id="SDG92872.1"/>
    </source>
</evidence>
<dbReference type="NCBIfam" id="TIGR00444">
    <property type="entry name" value="mazG"/>
    <property type="match status" value="1"/>
</dbReference>
<proteinExistence type="inferred from homology"/>
<dbReference type="Gene3D" id="1.10.287.1080">
    <property type="entry name" value="MazG-like"/>
    <property type="match status" value="2"/>
</dbReference>
<dbReference type="NCBIfam" id="NF007113">
    <property type="entry name" value="PRK09562.1"/>
    <property type="match status" value="1"/>
</dbReference>
<dbReference type="SUPFAM" id="SSF101386">
    <property type="entry name" value="all-alpha NTP pyrophosphatases"/>
    <property type="match status" value="2"/>
</dbReference>
<dbReference type="InterPro" id="IPR011551">
    <property type="entry name" value="NTP_PyrPHydrolase_MazG"/>
</dbReference>
<dbReference type="Proteomes" id="UP000217076">
    <property type="component" value="Unassembled WGS sequence"/>
</dbReference>
<dbReference type="GO" id="GO:0046052">
    <property type="term" value="P:UTP catabolic process"/>
    <property type="evidence" value="ECO:0007669"/>
    <property type="project" value="TreeGrafter"/>
</dbReference>
<evidence type="ECO:0000256" key="4">
    <source>
        <dbReference type="ARBA" id="ARBA00074799"/>
    </source>
</evidence>
<feature type="domain" description="NTP pyrophosphohydrolase MazG-like" evidence="5">
    <location>
        <begin position="180"/>
        <end position="240"/>
    </location>
</feature>
<dbReference type="OrthoDB" id="9808939at2"/>
<feature type="domain" description="NTP pyrophosphohydrolase MazG-like" evidence="5">
    <location>
        <begin position="33"/>
        <end position="110"/>
    </location>
</feature>
<dbReference type="GO" id="GO:0046076">
    <property type="term" value="P:dTTP catabolic process"/>
    <property type="evidence" value="ECO:0007669"/>
    <property type="project" value="TreeGrafter"/>
</dbReference>
<dbReference type="InterPro" id="IPR004518">
    <property type="entry name" value="MazG-like_dom"/>
</dbReference>
<dbReference type="RefSeq" id="WP_092617072.1">
    <property type="nucleotide sequence ID" value="NZ_FNCV01000003.1"/>
</dbReference>
<accession>A0A1G7Y8U4</accession>
<evidence type="ECO:0000256" key="3">
    <source>
        <dbReference type="ARBA" id="ARBA00066372"/>
    </source>
</evidence>
<dbReference type="AlphaFoldDB" id="A0A1G7Y8U4"/>
<dbReference type="STRING" id="83401.SAMN05421742_103228"/>
<dbReference type="GO" id="GO:0046047">
    <property type="term" value="P:TTP catabolic process"/>
    <property type="evidence" value="ECO:0007669"/>
    <property type="project" value="TreeGrafter"/>
</dbReference>
<dbReference type="Pfam" id="PF03819">
    <property type="entry name" value="MazG"/>
    <property type="match status" value="2"/>
</dbReference>
<keyword evidence="7" id="KW-1185">Reference proteome</keyword>
<sequence length="282" mass="31327">MSGDLPQRPMDRLLAIMARLRDPDTGCPWDVEQTFATIAPYTLEEAYEVADAIARDDMDDLRDELGDLLFQVVFHARMAEDSPDPARRFTFDEVAAGSCAKMERRHPHVFSQAEIADAEAQTQAWEEHKAAERAAKATGEPSALDGVALALPALLRALKLQRRAARVGFDWPDWRPVVDKLHEELGELAEELDVETPNPDRLLDEMGDLLFVCVNLARKLDLDPEAALRHANDKFSRRFKGVEARLRACGQTPETATLEDMEAHWQAVKAAARAAGNSSSGD</sequence>
<dbReference type="EMBL" id="FNCV01000003">
    <property type="protein sequence ID" value="SDG92872.1"/>
    <property type="molecule type" value="Genomic_DNA"/>
</dbReference>
<dbReference type="InterPro" id="IPR048011">
    <property type="entry name" value="NTP-PPase_MazG-like_C"/>
</dbReference>
<dbReference type="InterPro" id="IPR048015">
    <property type="entry name" value="NTP-PPase_MazG-like_N"/>
</dbReference>
<dbReference type="FunFam" id="1.10.287.1080:FF:000001">
    <property type="entry name" value="Nucleoside triphosphate pyrophosphohydrolase"/>
    <property type="match status" value="1"/>
</dbReference>
<comment type="similarity">
    <text evidence="2">Belongs to the nucleoside triphosphate pyrophosphohydrolase family.</text>
</comment>